<keyword evidence="3" id="KW-1185">Reference proteome</keyword>
<dbReference type="InterPro" id="IPR031321">
    <property type="entry name" value="UCP012641"/>
</dbReference>
<accession>A0A3M6R1T5</accession>
<feature type="domain" description="Zinc-ribbon" evidence="1">
    <location>
        <begin position="4"/>
        <end position="111"/>
    </location>
</feature>
<comment type="caution">
    <text evidence="2">The sequence shown here is derived from an EMBL/GenBank/DDBJ whole genome shotgun (WGS) entry which is preliminary data.</text>
</comment>
<proteinExistence type="predicted"/>
<organism evidence="2 3">
    <name type="scientific">Corticibacter populi</name>
    <dbReference type="NCBI Taxonomy" id="1550736"/>
    <lineage>
        <taxon>Bacteria</taxon>
        <taxon>Pseudomonadati</taxon>
        <taxon>Pseudomonadota</taxon>
        <taxon>Betaproteobacteria</taxon>
        <taxon>Burkholderiales</taxon>
        <taxon>Comamonadaceae</taxon>
        <taxon>Corticibacter</taxon>
    </lineage>
</organism>
<dbReference type="Proteomes" id="UP000278006">
    <property type="component" value="Unassembled WGS sequence"/>
</dbReference>
<evidence type="ECO:0000313" key="2">
    <source>
        <dbReference type="EMBL" id="RMX08722.1"/>
    </source>
</evidence>
<evidence type="ECO:0000313" key="3">
    <source>
        <dbReference type="Proteomes" id="UP000278006"/>
    </source>
</evidence>
<dbReference type="Pfam" id="PF15887">
    <property type="entry name" value="Peptidase_Mx"/>
    <property type="match status" value="1"/>
</dbReference>
<dbReference type="OrthoDB" id="256753at2"/>
<name>A0A3M6R1T5_9BURK</name>
<gene>
    <name evidence="2" type="ORF">D8I35_06645</name>
</gene>
<protein>
    <recommendedName>
        <fullName evidence="1">Zinc-ribbon domain-containing protein</fullName>
    </recommendedName>
</protein>
<reference evidence="2 3" key="1">
    <citation type="submission" date="2018-10" db="EMBL/GenBank/DDBJ databases">
        <title>Draft genome of Cortibacter populi DSM10536.</title>
        <authorList>
            <person name="Bernier A.-M."/>
            <person name="Bernard K."/>
        </authorList>
    </citation>
    <scope>NUCLEOTIDE SEQUENCE [LARGE SCALE GENOMIC DNA]</scope>
    <source>
        <strain evidence="2 3">DSM 105136</strain>
    </source>
</reference>
<dbReference type="RefSeq" id="WP_122226847.1">
    <property type="nucleotide sequence ID" value="NZ_RDQO01000001.1"/>
</dbReference>
<dbReference type="EMBL" id="RDQO01000001">
    <property type="protein sequence ID" value="RMX08722.1"/>
    <property type="molecule type" value="Genomic_DNA"/>
</dbReference>
<evidence type="ECO:0000259" key="1">
    <source>
        <dbReference type="Pfam" id="PF10005"/>
    </source>
</evidence>
<dbReference type="InterPro" id="IPR011201">
    <property type="entry name" value="Zinc-ribbon_6_bact"/>
</dbReference>
<dbReference type="AlphaFoldDB" id="A0A3M6R1T5"/>
<dbReference type="PIRSF" id="PIRSF012641">
    <property type="entry name" value="UCP012641"/>
    <property type="match status" value="1"/>
</dbReference>
<dbReference type="Pfam" id="PF10005">
    <property type="entry name" value="Zn_ribbon_DZR_6"/>
    <property type="match status" value="1"/>
</dbReference>
<sequence>MKTFQCTHCASLVFFDNSVCMQCGHALGFDPNTLGMLAIAPAQDSGAPASDAGTPPLWQLVPQPGEIIPATRYRQCRNQIDHQACNFLLDAGDPEAYCVSCRQTRTIPNLSVPGNLQHWTTIENAKRRLYYTLAKLGLEGRPVTPVYEFLEDVPGEDPVMTGHANGLITINIAEADDAERTRRRIALHEPYRTLLGHLRHEVGHFYWDQFFQNNEAELAAFRQMFGDEREDYGQALERHYQNPKPDWQTAYVSSYATSHPWEDWAETWAHYLHLIDLQETAAGYRMGFVLHGAQGQTQEQAIDPFDFIAQGPQAGMPQDITLLLNQSMGVSLVLNSLNRSLGQNDAYPFALSTPVLQKLEFVHNVVRRYVHGAH</sequence>
<dbReference type="Gene3D" id="3.40.390.70">
    <property type="match status" value="1"/>
</dbReference>